<organism evidence="1 2">
    <name type="scientific">Ancylostoma ceylanicum</name>
    <dbReference type="NCBI Taxonomy" id="53326"/>
    <lineage>
        <taxon>Eukaryota</taxon>
        <taxon>Metazoa</taxon>
        <taxon>Ecdysozoa</taxon>
        <taxon>Nematoda</taxon>
        <taxon>Chromadorea</taxon>
        <taxon>Rhabditida</taxon>
        <taxon>Rhabditina</taxon>
        <taxon>Rhabditomorpha</taxon>
        <taxon>Strongyloidea</taxon>
        <taxon>Ancylostomatidae</taxon>
        <taxon>Ancylostomatinae</taxon>
        <taxon>Ancylostoma</taxon>
    </lineage>
</organism>
<sequence>MYLESPKWPLKPLFVSGFLPVCWSKFSCKDVYHRCSHRSDRPRRVHPTFLLWRAACTGWSGSAPAPRSGYFDSIKKGFRHFCDFCCTSLEPAWRGSQGSAGVTDMKNEVDLP</sequence>
<dbReference type="Proteomes" id="UP000024635">
    <property type="component" value="Unassembled WGS sequence"/>
</dbReference>
<name>A0A016TVZ8_9BILA</name>
<reference evidence="2" key="1">
    <citation type="journal article" date="2015" name="Nat. Genet.">
        <title>The genome and transcriptome of the zoonotic hookworm Ancylostoma ceylanicum identify infection-specific gene families.</title>
        <authorList>
            <person name="Schwarz E.M."/>
            <person name="Hu Y."/>
            <person name="Antoshechkin I."/>
            <person name="Miller M.M."/>
            <person name="Sternberg P.W."/>
            <person name="Aroian R.V."/>
        </authorList>
    </citation>
    <scope>NUCLEOTIDE SEQUENCE</scope>
    <source>
        <strain evidence="2">HY135</strain>
    </source>
</reference>
<protein>
    <submittedName>
        <fullName evidence="1">Uncharacterized protein</fullName>
    </submittedName>
</protein>
<dbReference type="EMBL" id="JARK01001410">
    <property type="protein sequence ID" value="EYC06812.1"/>
    <property type="molecule type" value="Genomic_DNA"/>
</dbReference>
<accession>A0A016TVZ8</accession>
<proteinExistence type="predicted"/>
<keyword evidence="2" id="KW-1185">Reference proteome</keyword>
<gene>
    <name evidence="1" type="primary">Acey_s0074.g906</name>
    <name evidence="1" type="ORF">Y032_0074g906</name>
</gene>
<comment type="caution">
    <text evidence="1">The sequence shown here is derived from an EMBL/GenBank/DDBJ whole genome shotgun (WGS) entry which is preliminary data.</text>
</comment>
<evidence type="ECO:0000313" key="2">
    <source>
        <dbReference type="Proteomes" id="UP000024635"/>
    </source>
</evidence>
<evidence type="ECO:0000313" key="1">
    <source>
        <dbReference type="EMBL" id="EYC06812.1"/>
    </source>
</evidence>
<dbReference type="AlphaFoldDB" id="A0A016TVZ8"/>